<reference evidence="3 4" key="1">
    <citation type="submission" date="2017-11" db="EMBL/GenBank/DDBJ databases">
        <title>Comparitive Functional Genomics of Dry Heat Resistant strains isolated from the Viking Spacecraft.</title>
        <authorList>
            <person name="Seuylemezian A."/>
            <person name="Cooper K."/>
            <person name="Vaishampayan P."/>
        </authorList>
    </citation>
    <scope>NUCLEOTIDE SEQUENCE [LARGE SCALE GENOMIC DNA]</scope>
    <source>
        <strain evidence="3 4">V32-6</strain>
    </source>
</reference>
<dbReference type="InterPro" id="IPR018961">
    <property type="entry name" value="DnaJ_homolog_subfam-C_membr-28"/>
</dbReference>
<evidence type="ECO:0000256" key="1">
    <source>
        <dbReference type="SAM" id="Coils"/>
    </source>
</evidence>
<dbReference type="Pfam" id="PF09350">
    <property type="entry name" value="DJC28_CD"/>
    <property type="match status" value="1"/>
</dbReference>
<dbReference type="Proteomes" id="UP000234950">
    <property type="component" value="Unassembled WGS sequence"/>
</dbReference>
<evidence type="ECO:0000259" key="2">
    <source>
        <dbReference type="Pfam" id="PF09350"/>
    </source>
</evidence>
<dbReference type="RefSeq" id="WP_101647520.1">
    <property type="nucleotide sequence ID" value="NZ_PGVE01000037.1"/>
</dbReference>
<feature type="domain" description="DnaJ homologue subfamily C member 28 conserved" evidence="2">
    <location>
        <begin position="8"/>
        <end position="73"/>
    </location>
</feature>
<organism evidence="3 4">
    <name type="scientific">Neobacillus cucumis</name>
    <dbReference type="NCBI Taxonomy" id="1740721"/>
    <lineage>
        <taxon>Bacteria</taxon>
        <taxon>Bacillati</taxon>
        <taxon>Bacillota</taxon>
        <taxon>Bacilli</taxon>
        <taxon>Bacillales</taxon>
        <taxon>Bacillaceae</taxon>
        <taxon>Neobacillus</taxon>
    </lineage>
</organism>
<protein>
    <submittedName>
        <fullName evidence="3">DUF1992 domain-containing protein</fullName>
    </submittedName>
</protein>
<keyword evidence="4" id="KW-1185">Reference proteome</keyword>
<feature type="coiled-coil region" evidence="1">
    <location>
        <begin position="74"/>
        <end position="101"/>
    </location>
</feature>
<dbReference type="OrthoDB" id="9798476at2"/>
<accession>A0A2N5HJU0</accession>
<dbReference type="AlphaFoldDB" id="A0A2N5HJU0"/>
<gene>
    <name evidence="3" type="ORF">CVD27_08780</name>
</gene>
<name>A0A2N5HJU0_9BACI</name>
<sequence length="126" mass="14852">MDFFQILSEDRIKKAYQDGEFNNLPGFGKPMKYEDLSGIPEELRMAYKIMKNAGYTGEEGQLRQEMMGIEDLLKKCDENERDQLQKRLNEKLIRFNQLMSKRGVRTNSSVFKNYELKVQSKINKQS</sequence>
<evidence type="ECO:0000313" key="4">
    <source>
        <dbReference type="Proteomes" id="UP000234950"/>
    </source>
</evidence>
<keyword evidence="1" id="KW-0175">Coiled coil</keyword>
<comment type="caution">
    <text evidence="3">The sequence shown here is derived from an EMBL/GenBank/DDBJ whole genome shotgun (WGS) entry which is preliminary data.</text>
</comment>
<dbReference type="PANTHER" id="PTHR39158:SF1">
    <property type="entry name" value="DNAJ HOMOLOG SUBFAMILY C MEMBER 28"/>
    <property type="match status" value="1"/>
</dbReference>
<dbReference type="InterPro" id="IPR052573">
    <property type="entry name" value="DnaJ_C_subfamily_28"/>
</dbReference>
<dbReference type="EMBL" id="PGVE01000037">
    <property type="protein sequence ID" value="PLS05790.1"/>
    <property type="molecule type" value="Genomic_DNA"/>
</dbReference>
<dbReference type="PANTHER" id="PTHR39158">
    <property type="entry name" value="OS08G0560600 PROTEIN"/>
    <property type="match status" value="1"/>
</dbReference>
<proteinExistence type="predicted"/>
<evidence type="ECO:0000313" key="3">
    <source>
        <dbReference type="EMBL" id="PLS05790.1"/>
    </source>
</evidence>